<dbReference type="AlphaFoldDB" id="A0A0C9TR85"/>
<dbReference type="GO" id="GO:0004672">
    <property type="term" value="F:protein kinase activity"/>
    <property type="evidence" value="ECO:0007669"/>
    <property type="project" value="InterPro"/>
</dbReference>
<feature type="compositionally biased region" description="Polar residues" evidence="1">
    <location>
        <begin position="54"/>
        <end position="91"/>
    </location>
</feature>
<dbReference type="GO" id="GO:0007165">
    <property type="term" value="P:signal transduction"/>
    <property type="evidence" value="ECO:0007669"/>
    <property type="project" value="TreeGrafter"/>
</dbReference>
<dbReference type="GO" id="GO:0005524">
    <property type="term" value="F:ATP binding"/>
    <property type="evidence" value="ECO:0007669"/>
    <property type="project" value="InterPro"/>
</dbReference>
<evidence type="ECO:0000256" key="1">
    <source>
        <dbReference type="SAM" id="MobiDB-lite"/>
    </source>
</evidence>
<dbReference type="InterPro" id="IPR001245">
    <property type="entry name" value="Ser-Thr/Tyr_kinase_cat_dom"/>
</dbReference>
<name>A0A0C9TR85_PAXIN</name>
<dbReference type="Proteomes" id="UP000053647">
    <property type="component" value="Unassembled WGS sequence"/>
</dbReference>
<dbReference type="PROSITE" id="PS50011">
    <property type="entry name" value="PROTEIN_KINASE_DOM"/>
    <property type="match status" value="1"/>
</dbReference>
<dbReference type="HOGENOM" id="CLU_709998_0_0_1"/>
<feature type="domain" description="Protein kinase" evidence="2">
    <location>
        <begin position="98"/>
        <end position="384"/>
    </location>
</feature>
<evidence type="ECO:0000313" key="4">
    <source>
        <dbReference type="Proteomes" id="UP000053647"/>
    </source>
</evidence>
<dbReference type="InterPro" id="IPR050167">
    <property type="entry name" value="Ser_Thr_protein_kinase"/>
</dbReference>
<dbReference type="InterPro" id="IPR000719">
    <property type="entry name" value="Prot_kinase_dom"/>
</dbReference>
<dbReference type="SMART" id="SM00220">
    <property type="entry name" value="S_TKc"/>
    <property type="match status" value="1"/>
</dbReference>
<reference evidence="3 4" key="1">
    <citation type="submission" date="2014-06" db="EMBL/GenBank/DDBJ databases">
        <authorList>
            <consortium name="DOE Joint Genome Institute"/>
            <person name="Kuo A."/>
            <person name="Kohler A."/>
            <person name="Nagy L.G."/>
            <person name="Floudas D."/>
            <person name="Copeland A."/>
            <person name="Barry K.W."/>
            <person name="Cichocki N."/>
            <person name="Veneault-Fourrey C."/>
            <person name="LaButti K."/>
            <person name="Lindquist E.A."/>
            <person name="Lipzen A."/>
            <person name="Lundell T."/>
            <person name="Morin E."/>
            <person name="Murat C."/>
            <person name="Sun H."/>
            <person name="Tunlid A."/>
            <person name="Henrissat B."/>
            <person name="Grigoriev I.V."/>
            <person name="Hibbett D.S."/>
            <person name="Martin F."/>
            <person name="Nordberg H.P."/>
            <person name="Cantor M.N."/>
            <person name="Hua S.X."/>
        </authorList>
    </citation>
    <scope>NUCLEOTIDE SEQUENCE [LARGE SCALE GENOMIC DNA]</scope>
    <source>
        <strain evidence="3 4">ATCC 200175</strain>
    </source>
</reference>
<sequence length="389" mass="42778">MALLLLTIRFQDEYPFSIVGSMDGTSTDATCIVDLAVGASPRPSGVPEGAWNMPTGTATGTLRSDLPQSPASPSTNGDSPTTNRVRPNLTINPHALPIEYRPRADEGHILTPHTRFYDSPGNAGTSVLYAPLRPQLRASVLRTRTVASPLHPAHPEAPEAPVSSPDGRLRGGSTSPKVPKARRPSAPHWTDALRQYEPRPKVLPPDPPLWFEPICAASAFELPVFVPAPEPISFSNVLIDGNGRARISDFGLSTLLTELGGTTFAISHQRPGTLRWTAPELLKFDEPEGEDDPPQITPSPRSDMYSFGRIMLQILTGKVPYHYCTREAQVMNAISKGAIPKRPRQELVTDRQWSFMQQCWMPLDVGEMRPCVHEIIEFVRQELVHIEQA</sequence>
<dbReference type="Pfam" id="PF07714">
    <property type="entry name" value="PK_Tyr_Ser-Thr"/>
    <property type="match status" value="1"/>
</dbReference>
<proteinExistence type="predicted"/>
<feature type="region of interest" description="Disordered" evidence="1">
    <location>
        <begin position="43"/>
        <end position="93"/>
    </location>
</feature>
<dbReference type="InterPro" id="IPR011009">
    <property type="entry name" value="Kinase-like_dom_sf"/>
</dbReference>
<organism evidence="3 4">
    <name type="scientific">Paxillus involutus ATCC 200175</name>
    <dbReference type="NCBI Taxonomy" id="664439"/>
    <lineage>
        <taxon>Eukaryota</taxon>
        <taxon>Fungi</taxon>
        <taxon>Dikarya</taxon>
        <taxon>Basidiomycota</taxon>
        <taxon>Agaricomycotina</taxon>
        <taxon>Agaricomycetes</taxon>
        <taxon>Agaricomycetidae</taxon>
        <taxon>Boletales</taxon>
        <taxon>Paxilineae</taxon>
        <taxon>Paxillaceae</taxon>
        <taxon>Paxillus</taxon>
    </lineage>
</organism>
<reference evidence="4" key="2">
    <citation type="submission" date="2015-01" db="EMBL/GenBank/DDBJ databases">
        <title>Evolutionary Origins and Diversification of the Mycorrhizal Mutualists.</title>
        <authorList>
            <consortium name="DOE Joint Genome Institute"/>
            <consortium name="Mycorrhizal Genomics Consortium"/>
            <person name="Kohler A."/>
            <person name="Kuo A."/>
            <person name="Nagy L.G."/>
            <person name="Floudas D."/>
            <person name="Copeland A."/>
            <person name="Barry K.W."/>
            <person name="Cichocki N."/>
            <person name="Veneault-Fourrey C."/>
            <person name="LaButti K."/>
            <person name="Lindquist E.A."/>
            <person name="Lipzen A."/>
            <person name="Lundell T."/>
            <person name="Morin E."/>
            <person name="Murat C."/>
            <person name="Riley R."/>
            <person name="Ohm R."/>
            <person name="Sun H."/>
            <person name="Tunlid A."/>
            <person name="Henrissat B."/>
            <person name="Grigoriev I.V."/>
            <person name="Hibbett D.S."/>
            <person name="Martin F."/>
        </authorList>
    </citation>
    <scope>NUCLEOTIDE SEQUENCE [LARGE SCALE GENOMIC DNA]</scope>
    <source>
        <strain evidence="4">ATCC 200175</strain>
    </source>
</reference>
<dbReference type="EMBL" id="KN819410">
    <property type="protein sequence ID" value="KIJ10302.1"/>
    <property type="molecule type" value="Genomic_DNA"/>
</dbReference>
<dbReference type="Gene3D" id="1.10.510.10">
    <property type="entry name" value="Transferase(Phosphotransferase) domain 1"/>
    <property type="match status" value="1"/>
</dbReference>
<dbReference type="GO" id="GO:0005737">
    <property type="term" value="C:cytoplasm"/>
    <property type="evidence" value="ECO:0007669"/>
    <property type="project" value="TreeGrafter"/>
</dbReference>
<feature type="region of interest" description="Disordered" evidence="1">
    <location>
        <begin position="149"/>
        <end position="189"/>
    </location>
</feature>
<keyword evidence="4" id="KW-1185">Reference proteome</keyword>
<dbReference type="OrthoDB" id="4062651at2759"/>
<evidence type="ECO:0000259" key="2">
    <source>
        <dbReference type="PROSITE" id="PS50011"/>
    </source>
</evidence>
<dbReference type="SUPFAM" id="SSF56112">
    <property type="entry name" value="Protein kinase-like (PK-like)"/>
    <property type="match status" value="1"/>
</dbReference>
<dbReference type="PANTHER" id="PTHR23257:SF963">
    <property type="entry name" value="AT08303P"/>
    <property type="match status" value="1"/>
</dbReference>
<gene>
    <name evidence="3" type="ORF">PAXINDRAFT_16694</name>
</gene>
<accession>A0A0C9TR85</accession>
<evidence type="ECO:0000313" key="3">
    <source>
        <dbReference type="EMBL" id="KIJ10302.1"/>
    </source>
</evidence>
<protein>
    <recommendedName>
        <fullName evidence="2">Protein kinase domain-containing protein</fullName>
    </recommendedName>
</protein>
<dbReference type="PANTHER" id="PTHR23257">
    <property type="entry name" value="SERINE-THREONINE PROTEIN KINASE"/>
    <property type="match status" value="1"/>
</dbReference>